<reference evidence="3 4" key="1">
    <citation type="submission" date="2023-05" db="EMBL/GenBank/DDBJ databases">
        <title>Lithophilousrod everest ZFBP1038 complete genpme.</title>
        <authorList>
            <person name="Tian M."/>
        </authorList>
    </citation>
    <scope>NUCLEOTIDE SEQUENCE [LARGE SCALE GENOMIC DNA]</scope>
    <source>
        <strain evidence="3 4">ZFBP1038</strain>
    </source>
</reference>
<feature type="transmembrane region" description="Helical" evidence="2">
    <location>
        <begin position="12"/>
        <end position="39"/>
    </location>
</feature>
<keyword evidence="4" id="KW-1185">Reference proteome</keyword>
<dbReference type="RefSeq" id="WP_349639558.1">
    <property type="nucleotide sequence ID" value="NZ_CP090958.1"/>
</dbReference>
<evidence type="ECO:0000313" key="4">
    <source>
        <dbReference type="Proteomes" id="UP001209083"/>
    </source>
</evidence>
<sequence length="222" mass="23772">MDEPSKSWFGRHIVLTVVLAAVGVLFVGLVLLGVIGAAVGGVPDEPVAAAKTTAPPTTEAPKETPKPAKTTTPEKKAEPQKTEPQKPETKAAPKVSDEDKLRKGLSTAVEGTKLTEFTSGGIIRVEFPLGDNLTNNLIRAGAQADTVAILKTVKESGVKFDEVMIDGTFPMVDQYGNEQDDALVLSVSYTQDTVKKINFDNVLASNIWDLSDTPAFIHPEFR</sequence>
<gene>
    <name evidence="3" type="ORF">LWF01_02985</name>
</gene>
<organism evidence="3 4">
    <name type="scientific">Saxibacter everestensis</name>
    <dbReference type="NCBI Taxonomy" id="2909229"/>
    <lineage>
        <taxon>Bacteria</taxon>
        <taxon>Bacillati</taxon>
        <taxon>Actinomycetota</taxon>
        <taxon>Actinomycetes</taxon>
        <taxon>Micrococcales</taxon>
        <taxon>Brevibacteriaceae</taxon>
        <taxon>Saxibacter</taxon>
    </lineage>
</organism>
<protein>
    <submittedName>
        <fullName evidence="3">Uncharacterized protein</fullName>
    </submittedName>
</protein>
<keyword evidence="2" id="KW-1133">Transmembrane helix</keyword>
<keyword evidence="2" id="KW-0472">Membrane</keyword>
<name>A0ABY8QUP9_9MICO</name>
<keyword evidence="2" id="KW-0812">Transmembrane</keyword>
<evidence type="ECO:0000313" key="3">
    <source>
        <dbReference type="EMBL" id="WGW12754.1"/>
    </source>
</evidence>
<proteinExistence type="predicted"/>
<evidence type="ECO:0000256" key="2">
    <source>
        <dbReference type="SAM" id="Phobius"/>
    </source>
</evidence>
<evidence type="ECO:0000256" key="1">
    <source>
        <dbReference type="SAM" id="MobiDB-lite"/>
    </source>
</evidence>
<feature type="region of interest" description="Disordered" evidence="1">
    <location>
        <begin position="49"/>
        <end position="103"/>
    </location>
</feature>
<accession>A0ABY8QUP9</accession>
<dbReference type="Proteomes" id="UP001209083">
    <property type="component" value="Chromosome"/>
</dbReference>
<feature type="compositionally biased region" description="Low complexity" evidence="1">
    <location>
        <begin position="49"/>
        <end position="59"/>
    </location>
</feature>
<feature type="compositionally biased region" description="Basic and acidic residues" evidence="1">
    <location>
        <begin position="60"/>
        <end position="102"/>
    </location>
</feature>
<dbReference type="EMBL" id="CP090958">
    <property type="protein sequence ID" value="WGW12754.1"/>
    <property type="molecule type" value="Genomic_DNA"/>
</dbReference>